<evidence type="ECO:0008006" key="3">
    <source>
        <dbReference type="Google" id="ProtNLM"/>
    </source>
</evidence>
<evidence type="ECO:0000313" key="2">
    <source>
        <dbReference type="Proteomes" id="UP000807306"/>
    </source>
</evidence>
<proteinExistence type="predicted"/>
<protein>
    <recommendedName>
        <fullName evidence="3">Protein kinase domain-containing protein</fullName>
    </recommendedName>
</protein>
<dbReference type="EMBL" id="MU157827">
    <property type="protein sequence ID" value="KAF9533863.1"/>
    <property type="molecule type" value="Genomic_DNA"/>
</dbReference>
<dbReference type="Gene3D" id="1.10.510.10">
    <property type="entry name" value="Transferase(Phosphotransferase) domain 1"/>
    <property type="match status" value="1"/>
</dbReference>
<dbReference type="InterPro" id="IPR011009">
    <property type="entry name" value="Kinase-like_dom_sf"/>
</dbReference>
<accession>A0A9P6ES60</accession>
<gene>
    <name evidence="1" type="ORF">CPB83DRAFT_889658</name>
</gene>
<comment type="caution">
    <text evidence="1">The sequence shown here is derived from an EMBL/GenBank/DDBJ whole genome shotgun (WGS) entry which is preliminary data.</text>
</comment>
<organism evidence="1 2">
    <name type="scientific">Crepidotus variabilis</name>
    <dbReference type="NCBI Taxonomy" id="179855"/>
    <lineage>
        <taxon>Eukaryota</taxon>
        <taxon>Fungi</taxon>
        <taxon>Dikarya</taxon>
        <taxon>Basidiomycota</taxon>
        <taxon>Agaricomycotina</taxon>
        <taxon>Agaricomycetes</taxon>
        <taxon>Agaricomycetidae</taxon>
        <taxon>Agaricales</taxon>
        <taxon>Agaricineae</taxon>
        <taxon>Crepidotaceae</taxon>
        <taxon>Crepidotus</taxon>
    </lineage>
</organism>
<sequence>MSPPLNLSERAEKVEIPILKKIQEMTTSARPLFGYFFWEKSVHGAHICIETNTLTNSIQNLVASAPYHRLPVFAVRRVISVAGMIQCLHADKIMHGAVNAENILFGTSDEPEWMNPRSLNLRLPARKSEHSLSFSLSQIHVVTIGTIKIPLSQIGRLSSSAGDMGDYRPHKDRDYDSAPETLLMSPTCSLQTDI</sequence>
<name>A0A9P6ES60_9AGAR</name>
<dbReference type="Proteomes" id="UP000807306">
    <property type="component" value="Unassembled WGS sequence"/>
</dbReference>
<dbReference type="AlphaFoldDB" id="A0A9P6ES60"/>
<dbReference type="OrthoDB" id="5979581at2759"/>
<evidence type="ECO:0000313" key="1">
    <source>
        <dbReference type="EMBL" id="KAF9533863.1"/>
    </source>
</evidence>
<keyword evidence="2" id="KW-1185">Reference proteome</keyword>
<reference evidence="1" key="1">
    <citation type="submission" date="2020-11" db="EMBL/GenBank/DDBJ databases">
        <authorList>
            <consortium name="DOE Joint Genome Institute"/>
            <person name="Ahrendt S."/>
            <person name="Riley R."/>
            <person name="Andreopoulos W."/>
            <person name="Labutti K."/>
            <person name="Pangilinan J."/>
            <person name="Ruiz-Duenas F.J."/>
            <person name="Barrasa J.M."/>
            <person name="Sanchez-Garcia M."/>
            <person name="Camarero S."/>
            <person name="Miyauchi S."/>
            <person name="Serrano A."/>
            <person name="Linde D."/>
            <person name="Babiker R."/>
            <person name="Drula E."/>
            <person name="Ayuso-Fernandez I."/>
            <person name="Pacheco R."/>
            <person name="Padilla G."/>
            <person name="Ferreira P."/>
            <person name="Barriuso J."/>
            <person name="Kellner H."/>
            <person name="Castanera R."/>
            <person name="Alfaro M."/>
            <person name="Ramirez L."/>
            <person name="Pisabarro A.G."/>
            <person name="Kuo A."/>
            <person name="Tritt A."/>
            <person name="Lipzen A."/>
            <person name="He G."/>
            <person name="Yan M."/>
            <person name="Ng V."/>
            <person name="Cullen D."/>
            <person name="Martin F."/>
            <person name="Rosso M.-N."/>
            <person name="Henrissat B."/>
            <person name="Hibbett D."/>
            <person name="Martinez A.T."/>
            <person name="Grigoriev I.V."/>
        </authorList>
    </citation>
    <scope>NUCLEOTIDE SEQUENCE</scope>
    <source>
        <strain evidence="1">CBS 506.95</strain>
    </source>
</reference>
<dbReference type="Gene3D" id="3.30.200.20">
    <property type="entry name" value="Phosphorylase Kinase, domain 1"/>
    <property type="match status" value="1"/>
</dbReference>
<dbReference type="SUPFAM" id="SSF56112">
    <property type="entry name" value="Protein kinase-like (PK-like)"/>
    <property type="match status" value="1"/>
</dbReference>